<accession>A0A179UTP3</accession>
<dbReference type="KEGG" id="bgh:BDBG_06428"/>
<sequence>MPTKQELNDWIRDPQGYTGGRWKYVVLRPGRTTFLTSATIHYAPRLPKGQTLMAGGHIPQWPNIERWMETMIAQMKNPDTTNEDMELTAGKYVKAVADLIHDRDKSIGDLDKETAREFFENVKVFQTLHWESAAKSSPQGIICQGKSLLLRLGGSPFLVREGRTDSKVVEFDNFSAS</sequence>
<dbReference type="AlphaFoldDB" id="A0A179UTP3"/>
<proteinExistence type="predicted"/>
<gene>
    <name evidence="1" type="ORF">BDBG_06428</name>
</gene>
<reference evidence="2" key="1">
    <citation type="journal article" date="2015" name="PLoS Genet.">
        <title>The dynamic genome and transcriptome of the human fungal pathogen Blastomyces and close relative Emmonsia.</title>
        <authorList>
            <person name="Munoz J.F."/>
            <person name="Gauthier G.M."/>
            <person name="Desjardins C.A."/>
            <person name="Gallo J.E."/>
            <person name="Holder J."/>
            <person name="Sullivan T.D."/>
            <person name="Marty A.J."/>
            <person name="Carmen J.C."/>
            <person name="Chen Z."/>
            <person name="Ding L."/>
            <person name="Gujja S."/>
            <person name="Magrini V."/>
            <person name="Misas E."/>
            <person name="Mitreva M."/>
            <person name="Priest M."/>
            <person name="Saif S."/>
            <person name="Whiston E.A."/>
            <person name="Young S."/>
            <person name="Zeng Q."/>
            <person name="Goldman W.E."/>
            <person name="Mardis E.R."/>
            <person name="Taylor J.W."/>
            <person name="McEwen J.G."/>
            <person name="Clay O.K."/>
            <person name="Klein B.S."/>
            <person name="Cuomo C.A."/>
        </authorList>
    </citation>
    <scope>NUCLEOTIDE SEQUENCE [LARGE SCALE GENOMIC DNA]</scope>
    <source>
        <strain evidence="2">SLH14081</strain>
    </source>
</reference>
<protein>
    <submittedName>
        <fullName evidence="1">Uncharacterized protein</fullName>
    </submittedName>
</protein>
<evidence type="ECO:0000313" key="2">
    <source>
        <dbReference type="Proteomes" id="UP000002038"/>
    </source>
</evidence>
<dbReference type="STRING" id="559298.A0A179UTP3"/>
<dbReference type="VEuPathDB" id="FungiDB:BDBG_06428"/>
<dbReference type="OrthoDB" id="4206709at2759"/>
<name>A0A179UTP3_BLAGS</name>
<dbReference type="EMBL" id="GG657460">
    <property type="protein sequence ID" value="OAT10609.1"/>
    <property type="molecule type" value="Genomic_DNA"/>
</dbReference>
<dbReference type="Proteomes" id="UP000002038">
    <property type="component" value="Unassembled WGS sequence"/>
</dbReference>
<keyword evidence="2" id="KW-1185">Reference proteome</keyword>
<organism evidence="1 2">
    <name type="scientific">Blastomyces gilchristii (strain SLH14081)</name>
    <name type="common">Blastomyces dermatitidis</name>
    <dbReference type="NCBI Taxonomy" id="559298"/>
    <lineage>
        <taxon>Eukaryota</taxon>
        <taxon>Fungi</taxon>
        <taxon>Dikarya</taxon>
        <taxon>Ascomycota</taxon>
        <taxon>Pezizomycotina</taxon>
        <taxon>Eurotiomycetes</taxon>
        <taxon>Eurotiomycetidae</taxon>
        <taxon>Onygenales</taxon>
        <taxon>Ajellomycetaceae</taxon>
        <taxon>Blastomyces</taxon>
    </lineage>
</organism>
<dbReference type="GeneID" id="8509220"/>
<evidence type="ECO:0000313" key="1">
    <source>
        <dbReference type="EMBL" id="OAT10609.1"/>
    </source>
</evidence>
<dbReference type="RefSeq" id="XP_031579422.1">
    <property type="nucleotide sequence ID" value="XM_031722604.1"/>
</dbReference>